<dbReference type="EMBL" id="JALAAR010000010">
    <property type="protein sequence ID" value="MEH8018084.1"/>
    <property type="molecule type" value="Genomic_DNA"/>
</dbReference>
<gene>
    <name evidence="3" type="ORF">MN202_12630</name>
</gene>
<dbReference type="InterPro" id="IPR044922">
    <property type="entry name" value="DUF2063_N_sf"/>
</dbReference>
<evidence type="ECO:0000259" key="2">
    <source>
        <dbReference type="Pfam" id="PF22106"/>
    </source>
</evidence>
<proteinExistence type="predicted"/>
<feature type="domain" description="NGO1945-like C-terminal" evidence="2">
    <location>
        <begin position="142"/>
        <end position="236"/>
    </location>
</feature>
<sequence length="253" mass="29019">MHFQQTQQAFIAHIKDPEQPLPAGIEERRMAVYRELFFSNVQSFVSTALPVLQSLYDETAWQQLIRKFFRAYPCSSPYFLHIARHFVDFLQQDYQLQPHDPVFMRELAHYEWAELYLATTLQTGEETAVRAEQIGTSTLQLSQLSMLLAYPYAVHQISTDYQPAQAGEMQYYLLYRNTADDVKFVLVNQQTAALLQILQQAPGSTLAQLVQQMQILMPTFNTAQLQQGASSILQDFARKGVVVSFQAEQNSLP</sequence>
<evidence type="ECO:0000313" key="3">
    <source>
        <dbReference type="EMBL" id="MEH8018084.1"/>
    </source>
</evidence>
<dbReference type="Proteomes" id="UP001375382">
    <property type="component" value="Unassembled WGS sequence"/>
</dbReference>
<dbReference type="Gene3D" id="1.10.150.690">
    <property type="entry name" value="DUF2063"/>
    <property type="match status" value="1"/>
</dbReference>
<dbReference type="RefSeq" id="WP_335736492.1">
    <property type="nucleotide sequence ID" value="NZ_JALAAR010000010.1"/>
</dbReference>
<dbReference type="Gene3D" id="3.90.930.50">
    <property type="match status" value="1"/>
</dbReference>
<dbReference type="InterPro" id="IPR018640">
    <property type="entry name" value="DUF2063"/>
</dbReference>
<feature type="domain" description="Putative DNA-binding" evidence="1">
    <location>
        <begin position="5"/>
        <end position="90"/>
    </location>
</feature>
<dbReference type="Pfam" id="PF22106">
    <property type="entry name" value="NGO1945_C"/>
    <property type="match status" value="1"/>
</dbReference>
<dbReference type="GO" id="GO:0003677">
    <property type="term" value="F:DNA binding"/>
    <property type="evidence" value="ECO:0007669"/>
    <property type="project" value="UniProtKB-KW"/>
</dbReference>
<name>A0ABU8C809_9GAMM</name>
<accession>A0ABU8C809</accession>
<dbReference type="Pfam" id="PF09836">
    <property type="entry name" value="DUF2063"/>
    <property type="match status" value="1"/>
</dbReference>
<dbReference type="InterPro" id="IPR054098">
    <property type="entry name" value="NGO1945-like_C"/>
</dbReference>
<evidence type="ECO:0000259" key="1">
    <source>
        <dbReference type="Pfam" id="PF09836"/>
    </source>
</evidence>
<keyword evidence="4" id="KW-1185">Reference proteome</keyword>
<keyword evidence="3" id="KW-0238">DNA-binding</keyword>
<organism evidence="3 4">
    <name type="scientific">Rheinheimera muenzenbergensis</name>
    <dbReference type="NCBI Taxonomy" id="1193628"/>
    <lineage>
        <taxon>Bacteria</taxon>
        <taxon>Pseudomonadati</taxon>
        <taxon>Pseudomonadota</taxon>
        <taxon>Gammaproteobacteria</taxon>
        <taxon>Chromatiales</taxon>
        <taxon>Chromatiaceae</taxon>
        <taxon>Rheinheimera</taxon>
    </lineage>
</organism>
<protein>
    <submittedName>
        <fullName evidence="3">DNA-binding domain-containing protein</fullName>
    </submittedName>
</protein>
<reference evidence="3 4" key="1">
    <citation type="journal article" date="2023" name="Ecotoxicol. Environ. Saf.">
        <title>Mercury remediation potential of mercury-resistant strain Rheinheimera metallidurans sp. nov. isolated from a municipal waste dumping site.</title>
        <authorList>
            <person name="Yadav V."/>
            <person name="Manjhi A."/>
            <person name="Vadakedath N."/>
        </authorList>
    </citation>
    <scope>NUCLEOTIDE SEQUENCE [LARGE SCALE GENOMIC DNA]</scope>
    <source>
        <strain evidence="3 4">E-49</strain>
    </source>
</reference>
<evidence type="ECO:0000313" key="4">
    <source>
        <dbReference type="Proteomes" id="UP001375382"/>
    </source>
</evidence>
<comment type="caution">
    <text evidence="3">The sequence shown here is derived from an EMBL/GenBank/DDBJ whole genome shotgun (WGS) entry which is preliminary data.</text>
</comment>